<dbReference type="AlphaFoldDB" id="A0A2K2D222"/>
<dbReference type="Gene3D" id="1.20.1280.50">
    <property type="match status" value="1"/>
</dbReference>
<dbReference type="EnsemblPlants" id="PNT68321">
    <property type="protein sequence ID" value="PNT68321"/>
    <property type="gene ID" value="BRADI_3g38714v3"/>
</dbReference>
<dbReference type="InterPro" id="IPR001810">
    <property type="entry name" value="F-box_dom"/>
</dbReference>
<proteinExistence type="predicted"/>
<evidence type="ECO:0000313" key="3">
    <source>
        <dbReference type="EnsemblPlants" id="PNT68321"/>
    </source>
</evidence>
<reference evidence="2" key="2">
    <citation type="submission" date="2017-06" db="EMBL/GenBank/DDBJ databases">
        <title>WGS assembly of Brachypodium distachyon.</title>
        <authorList>
            <consortium name="The International Brachypodium Initiative"/>
            <person name="Lucas S."/>
            <person name="Harmon-Smith M."/>
            <person name="Lail K."/>
            <person name="Tice H."/>
            <person name="Grimwood J."/>
            <person name="Bruce D."/>
            <person name="Barry K."/>
            <person name="Shu S."/>
            <person name="Lindquist E."/>
            <person name="Wang M."/>
            <person name="Pitluck S."/>
            <person name="Vogel J.P."/>
            <person name="Garvin D.F."/>
            <person name="Mockler T.C."/>
            <person name="Schmutz J."/>
            <person name="Rokhsar D."/>
            <person name="Bevan M.W."/>
        </authorList>
    </citation>
    <scope>NUCLEOTIDE SEQUENCE</scope>
    <source>
        <strain evidence="2">Bd21</strain>
    </source>
</reference>
<gene>
    <name evidence="2" type="ORF">BRADI_3g38714v3</name>
</gene>
<organism evidence="2">
    <name type="scientific">Brachypodium distachyon</name>
    <name type="common">Purple false brome</name>
    <name type="synonym">Trachynia distachya</name>
    <dbReference type="NCBI Taxonomy" id="15368"/>
    <lineage>
        <taxon>Eukaryota</taxon>
        <taxon>Viridiplantae</taxon>
        <taxon>Streptophyta</taxon>
        <taxon>Embryophyta</taxon>
        <taxon>Tracheophyta</taxon>
        <taxon>Spermatophyta</taxon>
        <taxon>Magnoliopsida</taxon>
        <taxon>Liliopsida</taxon>
        <taxon>Poales</taxon>
        <taxon>Poaceae</taxon>
        <taxon>BOP clade</taxon>
        <taxon>Pooideae</taxon>
        <taxon>Stipodae</taxon>
        <taxon>Brachypodieae</taxon>
        <taxon>Brachypodium</taxon>
    </lineage>
</organism>
<evidence type="ECO:0000313" key="2">
    <source>
        <dbReference type="EMBL" id="PNT68321.1"/>
    </source>
</evidence>
<dbReference type="SMART" id="SM00256">
    <property type="entry name" value="FBOX"/>
    <property type="match status" value="1"/>
</dbReference>
<dbReference type="Pfam" id="PF00646">
    <property type="entry name" value="F-box"/>
    <property type="match status" value="1"/>
</dbReference>
<evidence type="ECO:0000259" key="1">
    <source>
        <dbReference type="SMART" id="SM00256"/>
    </source>
</evidence>
<dbReference type="SUPFAM" id="SSF81383">
    <property type="entry name" value="F-box domain"/>
    <property type="match status" value="1"/>
</dbReference>
<sequence>MIRRRSSSPALPAAAPLPDDDDLLREILLRLPPQPSSLPRASLVSKRWRRLASDPGFFRRFREHHRKPPLLGFFSRFPHGAEFTPMREPPNRIPAGRFSLPENGDEHWDLVDCRHGLALLLNRKRLKALVLDPTTGHQLQVAFPPGFINGLDTFIQNAAVLCSADGHVPGDCHLSPFKLVLVRNDSDQTRAFARLYESESGTWGNIISTTITDGFDGSILEFDVVRQSLVVIENPVDSHVISHPLLCQTVQIEESGLGLAVLTGSNQSIIQLWARQINSDGAISWVLQKTVELDKLLPFWSSVDTPENSTIRGFDEDVNAIILSMFG</sequence>
<dbReference type="Proteomes" id="UP000008810">
    <property type="component" value="Chromosome 3"/>
</dbReference>
<dbReference type="EMBL" id="CM000882">
    <property type="protein sequence ID" value="PNT68321.1"/>
    <property type="molecule type" value="Genomic_DNA"/>
</dbReference>
<reference evidence="3" key="3">
    <citation type="submission" date="2018-08" db="UniProtKB">
        <authorList>
            <consortium name="EnsemblPlants"/>
        </authorList>
    </citation>
    <scope>IDENTIFICATION</scope>
    <source>
        <strain evidence="3">cv. Bd21</strain>
    </source>
</reference>
<keyword evidence="4" id="KW-1185">Reference proteome</keyword>
<dbReference type="OrthoDB" id="694388at2759"/>
<feature type="non-terminal residue" evidence="2">
    <location>
        <position position="327"/>
    </location>
</feature>
<dbReference type="InterPro" id="IPR036047">
    <property type="entry name" value="F-box-like_dom_sf"/>
</dbReference>
<evidence type="ECO:0000313" key="4">
    <source>
        <dbReference type="Proteomes" id="UP000008810"/>
    </source>
</evidence>
<dbReference type="STRING" id="15368.A0A2K2D222"/>
<protein>
    <recommendedName>
        <fullName evidence="1">F-box domain-containing protein</fullName>
    </recommendedName>
</protein>
<feature type="domain" description="F-box" evidence="1">
    <location>
        <begin position="17"/>
        <end position="61"/>
    </location>
</feature>
<dbReference type="Gramene" id="PNT68321">
    <property type="protein sequence ID" value="PNT68321"/>
    <property type="gene ID" value="BRADI_3g38714v3"/>
</dbReference>
<name>A0A2K2D222_BRADI</name>
<reference evidence="2 3" key="1">
    <citation type="journal article" date="2010" name="Nature">
        <title>Genome sequencing and analysis of the model grass Brachypodium distachyon.</title>
        <authorList>
            <consortium name="International Brachypodium Initiative"/>
        </authorList>
    </citation>
    <scope>NUCLEOTIDE SEQUENCE [LARGE SCALE GENOMIC DNA]</scope>
    <source>
        <strain evidence="2 3">Bd21</strain>
    </source>
</reference>
<dbReference type="PANTHER" id="PTHR32133:SF134">
    <property type="entry name" value="OS05G0320100 PROTEIN"/>
    <property type="match status" value="1"/>
</dbReference>
<dbReference type="InParanoid" id="A0A2K2D222"/>
<dbReference type="PANTHER" id="PTHR32133">
    <property type="entry name" value="OS07G0120400 PROTEIN"/>
    <property type="match status" value="1"/>
</dbReference>
<accession>A0A2K2D222</accession>